<name>A0ABD1Z6L8_9MARC</name>
<proteinExistence type="predicted"/>
<evidence type="ECO:0000313" key="2">
    <source>
        <dbReference type="Proteomes" id="UP001605036"/>
    </source>
</evidence>
<organism evidence="1 2">
    <name type="scientific">Riccia fluitans</name>
    <dbReference type="NCBI Taxonomy" id="41844"/>
    <lineage>
        <taxon>Eukaryota</taxon>
        <taxon>Viridiplantae</taxon>
        <taxon>Streptophyta</taxon>
        <taxon>Embryophyta</taxon>
        <taxon>Marchantiophyta</taxon>
        <taxon>Marchantiopsida</taxon>
        <taxon>Marchantiidae</taxon>
        <taxon>Marchantiales</taxon>
        <taxon>Ricciaceae</taxon>
        <taxon>Riccia</taxon>
    </lineage>
</organism>
<comment type="caution">
    <text evidence="1">The sequence shown here is derived from an EMBL/GenBank/DDBJ whole genome shotgun (WGS) entry which is preliminary data.</text>
</comment>
<evidence type="ECO:0000313" key="1">
    <source>
        <dbReference type="EMBL" id="KAL2643424.1"/>
    </source>
</evidence>
<accession>A0ABD1Z6L8</accession>
<dbReference type="Proteomes" id="UP001605036">
    <property type="component" value="Unassembled WGS sequence"/>
</dbReference>
<dbReference type="AlphaFoldDB" id="A0ABD1Z6L8"/>
<reference evidence="1 2" key="1">
    <citation type="submission" date="2024-09" db="EMBL/GenBank/DDBJ databases">
        <title>Chromosome-scale assembly of Riccia fluitans.</title>
        <authorList>
            <person name="Paukszto L."/>
            <person name="Sawicki J."/>
            <person name="Karawczyk K."/>
            <person name="Piernik-Szablinska J."/>
            <person name="Szczecinska M."/>
            <person name="Mazdziarz M."/>
        </authorList>
    </citation>
    <scope>NUCLEOTIDE SEQUENCE [LARGE SCALE GENOMIC DNA]</scope>
    <source>
        <strain evidence="1">Rf_01</strain>
        <tissue evidence="1">Aerial parts of the thallus</tissue>
    </source>
</reference>
<sequence>MGEGCTERAGYAHSLARSLPRNCKCDEDGPRRRPPERRGEIVLLGSPGRANVPGLYTNSDGKMSVVTGRGGKHLNVEDASDELDIDNDCTLSRSSQRYVKVL</sequence>
<gene>
    <name evidence="1" type="ORF">R1flu_011011</name>
</gene>
<protein>
    <submittedName>
        <fullName evidence="1">Uncharacterized protein</fullName>
    </submittedName>
</protein>
<dbReference type="EMBL" id="JBHFFA010000002">
    <property type="protein sequence ID" value="KAL2643424.1"/>
    <property type="molecule type" value="Genomic_DNA"/>
</dbReference>
<keyword evidence="2" id="KW-1185">Reference proteome</keyword>